<keyword evidence="6" id="KW-0408">Iron</keyword>
<comment type="caution">
    <text evidence="9">The sequence shown here is derived from an EMBL/GenBank/DDBJ whole genome shotgun (WGS) entry which is preliminary data.</text>
</comment>
<dbReference type="PANTHER" id="PTHR46300">
    <property type="entry name" value="P450, PUTATIVE (EUROFUNG)-RELATED-RELATED"/>
    <property type="match status" value="1"/>
</dbReference>
<dbReference type="GeneID" id="66113118"/>
<gene>
    <name evidence="9" type="ORF">BT62DRAFT_999519</name>
</gene>
<dbReference type="InterPro" id="IPR036396">
    <property type="entry name" value="Cyt_P450_sf"/>
</dbReference>
<evidence type="ECO:0000256" key="3">
    <source>
        <dbReference type="ARBA" id="ARBA00022617"/>
    </source>
</evidence>
<evidence type="ECO:0000256" key="2">
    <source>
        <dbReference type="ARBA" id="ARBA00010617"/>
    </source>
</evidence>
<dbReference type="Gene3D" id="1.10.630.10">
    <property type="entry name" value="Cytochrome P450"/>
    <property type="match status" value="1"/>
</dbReference>
<proteinExistence type="inferred from homology"/>
<keyword evidence="10" id="KW-1185">Reference proteome</keyword>
<keyword evidence="8" id="KW-0472">Membrane</keyword>
<keyword evidence="8" id="KW-1133">Transmembrane helix</keyword>
<keyword evidence="3" id="KW-0349">Heme</keyword>
<evidence type="ECO:0000256" key="1">
    <source>
        <dbReference type="ARBA" id="ARBA00001971"/>
    </source>
</evidence>
<evidence type="ECO:0000256" key="8">
    <source>
        <dbReference type="SAM" id="Phobius"/>
    </source>
</evidence>
<keyword evidence="8" id="KW-0812">Transmembrane</keyword>
<dbReference type="GO" id="GO:0016705">
    <property type="term" value="F:oxidoreductase activity, acting on paired donors, with incorporation or reduction of molecular oxygen"/>
    <property type="evidence" value="ECO:0007669"/>
    <property type="project" value="InterPro"/>
</dbReference>
<sequence>MPSEKEWLTFAKWGEIYGITLTAISMALSALTHCFLRRITICFVLDRRIVVVNSIQMAIDMFDNKSSIYSGRPIMEMAGELMGLRDSLACLSYGTRFRNQRRLAHHNLVILR</sequence>
<organism evidence="9 10">
    <name type="scientific">Guyanagaster necrorhizus</name>
    <dbReference type="NCBI Taxonomy" id="856835"/>
    <lineage>
        <taxon>Eukaryota</taxon>
        <taxon>Fungi</taxon>
        <taxon>Dikarya</taxon>
        <taxon>Basidiomycota</taxon>
        <taxon>Agaricomycotina</taxon>
        <taxon>Agaricomycetes</taxon>
        <taxon>Agaricomycetidae</taxon>
        <taxon>Agaricales</taxon>
        <taxon>Marasmiineae</taxon>
        <taxon>Physalacriaceae</taxon>
        <taxon>Guyanagaster</taxon>
    </lineage>
</organism>
<comment type="cofactor">
    <cofactor evidence="1">
        <name>heme</name>
        <dbReference type="ChEBI" id="CHEBI:30413"/>
    </cofactor>
</comment>
<keyword evidence="5" id="KW-0560">Oxidoreductase</keyword>
<dbReference type="EMBL" id="MU250524">
    <property type="protein sequence ID" value="KAG7451818.1"/>
    <property type="molecule type" value="Genomic_DNA"/>
</dbReference>
<reference evidence="9" key="1">
    <citation type="submission" date="2020-11" db="EMBL/GenBank/DDBJ databases">
        <title>Adaptations for nitrogen fixation in a non-lichenized fungal sporocarp promotes dispersal by wood-feeding termites.</title>
        <authorList>
            <consortium name="DOE Joint Genome Institute"/>
            <person name="Koch R.A."/>
            <person name="Yoon G."/>
            <person name="Arayal U."/>
            <person name="Lail K."/>
            <person name="Amirebrahimi M."/>
            <person name="Labutti K."/>
            <person name="Lipzen A."/>
            <person name="Riley R."/>
            <person name="Barry K."/>
            <person name="Henrissat B."/>
            <person name="Grigoriev I.V."/>
            <person name="Herr J.R."/>
            <person name="Aime M.C."/>
        </authorList>
    </citation>
    <scope>NUCLEOTIDE SEQUENCE</scope>
    <source>
        <strain evidence="9">MCA 3950</strain>
    </source>
</reference>
<name>A0A9P8AXP4_9AGAR</name>
<dbReference type="GO" id="GO:0004497">
    <property type="term" value="F:monooxygenase activity"/>
    <property type="evidence" value="ECO:0007669"/>
    <property type="project" value="UniProtKB-KW"/>
</dbReference>
<accession>A0A9P8AXP4</accession>
<evidence type="ECO:0000313" key="9">
    <source>
        <dbReference type="EMBL" id="KAG7451818.1"/>
    </source>
</evidence>
<dbReference type="AlphaFoldDB" id="A0A9P8AXP4"/>
<dbReference type="PANTHER" id="PTHR46300:SF7">
    <property type="entry name" value="P450, PUTATIVE (EUROFUNG)-RELATED"/>
    <property type="match status" value="1"/>
</dbReference>
<evidence type="ECO:0000256" key="7">
    <source>
        <dbReference type="ARBA" id="ARBA00023033"/>
    </source>
</evidence>
<dbReference type="OrthoDB" id="1055148at2759"/>
<dbReference type="GO" id="GO:0005506">
    <property type="term" value="F:iron ion binding"/>
    <property type="evidence" value="ECO:0007669"/>
    <property type="project" value="InterPro"/>
</dbReference>
<dbReference type="SUPFAM" id="SSF48264">
    <property type="entry name" value="Cytochrome P450"/>
    <property type="match status" value="1"/>
</dbReference>
<evidence type="ECO:0000256" key="4">
    <source>
        <dbReference type="ARBA" id="ARBA00022723"/>
    </source>
</evidence>
<comment type="similarity">
    <text evidence="2">Belongs to the cytochrome P450 family.</text>
</comment>
<dbReference type="RefSeq" id="XP_043045318.1">
    <property type="nucleotide sequence ID" value="XM_043190821.1"/>
</dbReference>
<dbReference type="InterPro" id="IPR050364">
    <property type="entry name" value="Cytochrome_P450_fung"/>
</dbReference>
<evidence type="ECO:0000256" key="6">
    <source>
        <dbReference type="ARBA" id="ARBA00023004"/>
    </source>
</evidence>
<keyword evidence="7" id="KW-0503">Monooxygenase</keyword>
<evidence type="ECO:0000313" key="10">
    <source>
        <dbReference type="Proteomes" id="UP000812287"/>
    </source>
</evidence>
<dbReference type="GO" id="GO:0020037">
    <property type="term" value="F:heme binding"/>
    <property type="evidence" value="ECO:0007669"/>
    <property type="project" value="InterPro"/>
</dbReference>
<protein>
    <submittedName>
        <fullName evidence="9">Uncharacterized protein</fullName>
    </submittedName>
</protein>
<feature type="transmembrane region" description="Helical" evidence="8">
    <location>
        <begin position="16"/>
        <end position="36"/>
    </location>
</feature>
<dbReference type="Proteomes" id="UP000812287">
    <property type="component" value="Unassembled WGS sequence"/>
</dbReference>
<keyword evidence="4" id="KW-0479">Metal-binding</keyword>
<evidence type="ECO:0000256" key="5">
    <source>
        <dbReference type="ARBA" id="ARBA00023002"/>
    </source>
</evidence>